<accession>A0ABR5TMT8</accession>
<dbReference type="PANTHER" id="PTHR43191:SF2">
    <property type="entry name" value="RRNA METHYLTRANSFERASE 3, MITOCHONDRIAL"/>
    <property type="match status" value="1"/>
</dbReference>
<dbReference type="InterPro" id="IPR013123">
    <property type="entry name" value="SpoU_subst-bd"/>
</dbReference>
<comment type="caution">
    <text evidence="5">The sequence shown here is derived from an EMBL/GenBank/DDBJ whole genome shotgun (WGS) entry which is preliminary data.</text>
</comment>
<dbReference type="InterPro" id="IPR029028">
    <property type="entry name" value="Alpha/beta_knot_MTases"/>
</dbReference>
<protein>
    <submittedName>
        <fullName evidence="5">RNA methyltransferase, TrmH family</fullName>
    </submittedName>
</protein>
<dbReference type="CDD" id="cd18095">
    <property type="entry name" value="SpoU-like_rRNA-MTase"/>
    <property type="match status" value="1"/>
</dbReference>
<dbReference type="PANTHER" id="PTHR43191">
    <property type="entry name" value="RRNA METHYLTRANSFERASE 3"/>
    <property type="match status" value="1"/>
</dbReference>
<evidence type="ECO:0000313" key="5">
    <source>
        <dbReference type="EMBL" id="KXB58630.1"/>
    </source>
</evidence>
<dbReference type="GO" id="GO:0032259">
    <property type="term" value="P:methylation"/>
    <property type="evidence" value="ECO:0007669"/>
    <property type="project" value="UniProtKB-KW"/>
</dbReference>
<feature type="domain" description="RNA 2-O ribose methyltransferase substrate binding" evidence="4">
    <location>
        <begin position="29"/>
        <end position="99"/>
    </location>
</feature>
<keyword evidence="2 5" id="KW-0489">Methyltransferase</keyword>
<evidence type="ECO:0000256" key="2">
    <source>
        <dbReference type="ARBA" id="ARBA00022603"/>
    </source>
</evidence>
<dbReference type="GO" id="GO:0008168">
    <property type="term" value="F:methyltransferase activity"/>
    <property type="evidence" value="ECO:0007669"/>
    <property type="project" value="UniProtKB-KW"/>
</dbReference>
<keyword evidence="6" id="KW-1185">Reference proteome</keyword>
<keyword evidence="3" id="KW-0808">Transferase</keyword>
<dbReference type="EMBL" id="LSDB01000008">
    <property type="protein sequence ID" value="KXB58630.1"/>
    <property type="molecule type" value="Genomic_DNA"/>
</dbReference>
<dbReference type="Gene3D" id="3.30.1330.30">
    <property type="match status" value="1"/>
</dbReference>
<comment type="similarity">
    <text evidence="1">Belongs to the class IV-like SAM-binding methyltransferase superfamily. RNA methyltransferase TrmH family.</text>
</comment>
<dbReference type="Pfam" id="PF22435">
    <property type="entry name" value="MRM3-like_sub_bind"/>
    <property type="match status" value="1"/>
</dbReference>
<name>A0ABR5TMT8_9BACL</name>
<evidence type="ECO:0000259" key="4">
    <source>
        <dbReference type="SMART" id="SM00967"/>
    </source>
</evidence>
<dbReference type="Gene3D" id="3.40.1280.10">
    <property type="match status" value="1"/>
</dbReference>
<dbReference type="SUPFAM" id="SSF55315">
    <property type="entry name" value="L30e-like"/>
    <property type="match status" value="1"/>
</dbReference>
<dbReference type="RefSeq" id="WP_066129326.1">
    <property type="nucleotide sequence ID" value="NZ_KQ959861.1"/>
</dbReference>
<dbReference type="Pfam" id="PF00588">
    <property type="entry name" value="SpoU_methylase"/>
    <property type="match status" value="1"/>
</dbReference>
<dbReference type="Proteomes" id="UP000070467">
    <property type="component" value="Unassembled WGS sequence"/>
</dbReference>
<organism evidence="5 6">
    <name type="scientific">Gemelliphila asaccharolytica</name>
    <dbReference type="NCBI Taxonomy" id="502393"/>
    <lineage>
        <taxon>Bacteria</taxon>
        <taxon>Bacillati</taxon>
        <taxon>Bacillota</taxon>
        <taxon>Bacilli</taxon>
        <taxon>Bacillales</taxon>
        <taxon>Gemellaceae</taxon>
        <taxon>Gemelliphila</taxon>
    </lineage>
</organism>
<evidence type="ECO:0000256" key="3">
    <source>
        <dbReference type="ARBA" id="ARBA00022679"/>
    </source>
</evidence>
<proteinExistence type="inferred from homology"/>
<evidence type="ECO:0000313" key="6">
    <source>
        <dbReference type="Proteomes" id="UP000070467"/>
    </source>
</evidence>
<dbReference type="SMART" id="SM00967">
    <property type="entry name" value="SpoU_sub_bind"/>
    <property type="match status" value="1"/>
</dbReference>
<dbReference type="InterPro" id="IPR053888">
    <property type="entry name" value="MRM3-like_sub_bind"/>
</dbReference>
<reference evidence="5 6" key="1">
    <citation type="submission" date="2016-01" db="EMBL/GenBank/DDBJ databases">
        <authorList>
            <person name="Mitreva M."/>
            <person name="Pepin K.H."/>
            <person name="Mihindukulasuriya K.A."/>
            <person name="Fulton R."/>
            <person name="Fronick C."/>
            <person name="O'Laughlin M."/>
            <person name="Miner T."/>
            <person name="Herter B."/>
            <person name="Rosa B.A."/>
            <person name="Cordes M."/>
            <person name="Tomlinson C."/>
            <person name="Wollam A."/>
            <person name="Palsikar V.B."/>
            <person name="Mardis E.R."/>
            <person name="Wilson R.K."/>
        </authorList>
    </citation>
    <scope>NUCLEOTIDE SEQUENCE [LARGE SCALE GENOMIC DNA]</scope>
    <source>
        <strain evidence="5 6">KA00071</strain>
    </source>
</reference>
<dbReference type="SUPFAM" id="SSF75217">
    <property type="entry name" value="alpha/beta knot"/>
    <property type="match status" value="1"/>
</dbReference>
<dbReference type="InterPro" id="IPR001537">
    <property type="entry name" value="SpoU_MeTrfase"/>
</dbReference>
<dbReference type="InterPro" id="IPR029026">
    <property type="entry name" value="tRNA_m1G_MTases_N"/>
</dbReference>
<dbReference type="InterPro" id="IPR051259">
    <property type="entry name" value="rRNA_Methyltransferase"/>
</dbReference>
<evidence type="ECO:0000256" key="1">
    <source>
        <dbReference type="ARBA" id="ARBA00007228"/>
    </source>
</evidence>
<sequence length="253" mass="28669">MITSIENKKIKLYLNLKKNKQVKKKNLFVIEGIHLLKEALASNVVKEIFLTDKIGDEYLRLNNFSKYKTTIITENIAKCLSETIHNQGIFAICEIKKKKLEINNYKNIIILDRIQDPGNLGTIVRNADAFGFDCVLLGKGCASLYSQKAIRSMQGSNFHIDCYENIDIIKQLSNMKEFDIISTALNCSIKLSDLDKISKKYAIIFGNEGNGIEPDIIKKSDYKIKIDMKGKAESLNVAISSGIIMYYLKNILK</sequence>
<dbReference type="InterPro" id="IPR029064">
    <property type="entry name" value="Ribosomal_eL30-like_sf"/>
</dbReference>
<gene>
    <name evidence="5" type="ORF">HMPREF1871_00396</name>
</gene>